<dbReference type="PROSITE" id="PS50112">
    <property type="entry name" value="PAS"/>
    <property type="match status" value="1"/>
</dbReference>
<dbReference type="Gene3D" id="3.40.50.2300">
    <property type="match status" value="1"/>
</dbReference>
<evidence type="ECO:0000313" key="12">
    <source>
        <dbReference type="EMBL" id="KAF9876706.1"/>
    </source>
</evidence>
<accession>A0A9P6LKZ6</accession>
<evidence type="ECO:0000256" key="3">
    <source>
        <dbReference type="ARBA" id="ARBA00022553"/>
    </source>
</evidence>
<evidence type="ECO:0000259" key="9">
    <source>
        <dbReference type="PROSITE" id="PS50109"/>
    </source>
</evidence>
<feature type="compositionally biased region" description="Low complexity" evidence="8">
    <location>
        <begin position="316"/>
        <end position="346"/>
    </location>
</feature>
<dbReference type="RefSeq" id="XP_038746167.1">
    <property type="nucleotide sequence ID" value="XM_038888270.1"/>
</dbReference>
<dbReference type="CDD" id="cd00082">
    <property type="entry name" value="HisKA"/>
    <property type="match status" value="1"/>
</dbReference>
<dbReference type="PRINTS" id="PR00344">
    <property type="entry name" value="BCTRLSENSOR"/>
</dbReference>
<evidence type="ECO:0000256" key="4">
    <source>
        <dbReference type="ARBA" id="ARBA00022679"/>
    </source>
</evidence>
<evidence type="ECO:0000256" key="5">
    <source>
        <dbReference type="ARBA" id="ARBA00022777"/>
    </source>
</evidence>
<name>A0A9P6LKZ6_9PEZI</name>
<gene>
    <name evidence="12" type="ORF">CkaCkLH20_05552</name>
</gene>
<dbReference type="CDD" id="cd17546">
    <property type="entry name" value="REC_hyHK_CKI1_RcsC-like"/>
    <property type="match status" value="1"/>
</dbReference>
<proteinExistence type="predicted"/>
<dbReference type="Pfam" id="PF08447">
    <property type="entry name" value="PAS_3"/>
    <property type="match status" value="1"/>
</dbReference>
<feature type="region of interest" description="Disordered" evidence="8">
    <location>
        <begin position="1062"/>
        <end position="1101"/>
    </location>
</feature>
<feature type="domain" description="Response regulatory" evidence="10">
    <location>
        <begin position="1109"/>
        <end position="1235"/>
    </location>
</feature>
<dbReference type="GO" id="GO:0005886">
    <property type="term" value="C:plasma membrane"/>
    <property type="evidence" value="ECO:0007669"/>
    <property type="project" value="TreeGrafter"/>
</dbReference>
<dbReference type="Pfam" id="PF00512">
    <property type="entry name" value="HisKA"/>
    <property type="match status" value="1"/>
</dbReference>
<dbReference type="Pfam" id="PF00072">
    <property type="entry name" value="Response_reg"/>
    <property type="match status" value="1"/>
</dbReference>
<comment type="catalytic activity">
    <reaction evidence="1">
        <text>ATP + protein L-histidine = ADP + protein N-phospho-L-histidine.</text>
        <dbReference type="EC" id="2.7.13.3"/>
    </reaction>
</comment>
<keyword evidence="5 12" id="KW-0418">Kinase</keyword>
<feature type="modified residue" description="4-aspartylphosphate" evidence="6">
    <location>
        <position position="1164"/>
    </location>
</feature>
<keyword evidence="13" id="KW-1185">Reference proteome</keyword>
<dbReference type="EC" id="2.7.13.3" evidence="2"/>
<comment type="caution">
    <text evidence="12">The sequence shown here is derived from an EMBL/GenBank/DDBJ whole genome shotgun (WGS) entry which is preliminary data.</text>
</comment>
<dbReference type="Proteomes" id="UP000781932">
    <property type="component" value="Unassembled WGS sequence"/>
</dbReference>
<evidence type="ECO:0000256" key="2">
    <source>
        <dbReference type="ARBA" id="ARBA00012438"/>
    </source>
</evidence>
<keyword evidence="3 6" id="KW-0597">Phosphoprotein</keyword>
<dbReference type="InterPro" id="IPR013655">
    <property type="entry name" value="PAS_fold_3"/>
</dbReference>
<evidence type="ECO:0000256" key="1">
    <source>
        <dbReference type="ARBA" id="ARBA00000085"/>
    </source>
</evidence>
<dbReference type="InterPro" id="IPR005467">
    <property type="entry name" value="His_kinase_dom"/>
</dbReference>
<evidence type="ECO:0000256" key="7">
    <source>
        <dbReference type="SAM" id="Coils"/>
    </source>
</evidence>
<protein>
    <recommendedName>
        <fullName evidence="2">histidine kinase</fullName>
        <ecNumber evidence="2">2.7.13.3</ecNumber>
    </recommendedName>
</protein>
<dbReference type="OrthoDB" id="60033at2759"/>
<dbReference type="InterPro" id="IPR011006">
    <property type="entry name" value="CheY-like_superfamily"/>
</dbReference>
<dbReference type="CDD" id="cd16922">
    <property type="entry name" value="HATPase_EvgS-ArcB-TorS-like"/>
    <property type="match status" value="1"/>
</dbReference>
<dbReference type="GeneID" id="62161344"/>
<evidence type="ECO:0000259" key="11">
    <source>
        <dbReference type="PROSITE" id="PS50112"/>
    </source>
</evidence>
<feature type="region of interest" description="Disordered" evidence="8">
    <location>
        <begin position="286"/>
        <end position="359"/>
    </location>
</feature>
<organism evidence="12 13">
    <name type="scientific">Colletotrichum karsti</name>
    <dbReference type="NCBI Taxonomy" id="1095194"/>
    <lineage>
        <taxon>Eukaryota</taxon>
        <taxon>Fungi</taxon>
        <taxon>Dikarya</taxon>
        <taxon>Ascomycota</taxon>
        <taxon>Pezizomycotina</taxon>
        <taxon>Sordariomycetes</taxon>
        <taxon>Hypocreomycetidae</taxon>
        <taxon>Glomerellales</taxon>
        <taxon>Glomerellaceae</taxon>
        <taxon>Colletotrichum</taxon>
        <taxon>Colletotrichum boninense species complex</taxon>
    </lineage>
</organism>
<dbReference type="InterPro" id="IPR035965">
    <property type="entry name" value="PAS-like_dom_sf"/>
</dbReference>
<feature type="domain" description="Histidine kinase" evidence="9">
    <location>
        <begin position="804"/>
        <end position="1027"/>
    </location>
</feature>
<dbReference type="InterPro" id="IPR000014">
    <property type="entry name" value="PAS"/>
</dbReference>
<dbReference type="PANTHER" id="PTHR43047:SF74">
    <property type="entry name" value="HISTIDINE KINASE-RELATED"/>
    <property type="match status" value="1"/>
</dbReference>
<feature type="region of interest" description="Disordered" evidence="8">
    <location>
        <begin position="1287"/>
        <end position="1344"/>
    </location>
</feature>
<feature type="domain" description="PAS" evidence="11">
    <location>
        <begin position="507"/>
        <end position="577"/>
    </location>
</feature>
<dbReference type="SMART" id="SM00091">
    <property type="entry name" value="PAS"/>
    <property type="match status" value="2"/>
</dbReference>
<keyword evidence="7" id="KW-0175">Coiled coil</keyword>
<dbReference type="GO" id="GO:0009927">
    <property type="term" value="F:histidine phosphotransfer kinase activity"/>
    <property type="evidence" value="ECO:0007669"/>
    <property type="project" value="TreeGrafter"/>
</dbReference>
<dbReference type="SUPFAM" id="SSF52172">
    <property type="entry name" value="CheY-like"/>
    <property type="match status" value="1"/>
</dbReference>
<keyword evidence="4" id="KW-0808">Transferase</keyword>
<dbReference type="SUPFAM" id="SSF55785">
    <property type="entry name" value="PYP-like sensor domain (PAS domain)"/>
    <property type="match status" value="1"/>
</dbReference>
<dbReference type="SMART" id="SM00387">
    <property type="entry name" value="HATPase_c"/>
    <property type="match status" value="1"/>
</dbReference>
<dbReference type="FunFam" id="3.30.450.20:FF:000099">
    <property type="entry name" value="Sensory box sensor histidine kinase"/>
    <property type="match status" value="1"/>
</dbReference>
<dbReference type="InterPro" id="IPR036097">
    <property type="entry name" value="HisK_dim/P_sf"/>
</dbReference>
<sequence>MPPPEPLLASGHARGNGPVIIPPKASTAPEEPPKRDSRHSSGDSGFNFDMKSQPEAVSFRSDGAPSSVSSSGGRFFRENLNLAAGTKRSNSTSPFRISMPYITPGQLAFSAMQYLPVPLLVLTNLKTVVLANEAMGRMLGMADTSDDTNSYIAERLRGQSLSQVGIDMIQEGRPVWVGWEAFLDSLVLEMGARQTSKDAADMFGQGGEATPTAGSLAPPPPDHPPSTPTVKDAVVDVIITRKELGKPGFDPRSKSGASEHQVYAKMIVTIWEIEDHQVYFTLTFTSSQSPPSSLIQSRKSTAKPNMLEQADRKTISNSNPPSVSSSHDSSSPSFRVSPSAVSLSSSPFPPMGPPSTAAHASAPSILQKMILMKDALLDNTTMPILAMWKDGSVTFPNKAARNLLRQESDLERSADGFDLLPGWTLWDAEFTRQLDVSEFPISVLLRTEQPFSNMRVGALDHDGKRHVYDALGEAIRDDATGEFLAGVVTFRDVTKMTEEITEIKERDEERFKLICDTMPQLVWTTRPDGYHDFFNTRWYTYTGLTPEDSLGLGWKHPFHPDDMPETVKRWKHSLATGDPYVTEYRCRSKTGEWRWMLGRALPLRNKETGEIEKWFGTCTDVNEGIEAKLTARRTRQQLLSVLAHSQVTIFTVDTSRKMTMLEGALIWDNGEDTSQSNSNWFIGQDMYEVFNRLNPQLKDGERPKFLRPIEDMLAGAKAEEVAEHGMDGRWYRTRFLPILGKKSEEGLVTNETCIEGVIGVIMDVTELKEKAEDLEEEAREKKQAMANEAAAKEANRLKSQFLANMSHEIRTPITGVIGMAELLRDMELDAEQMEYVENIQRSANALLTVINDILDFSKVESGRLDIEEVQFSLSVIVTDVRKMLSFAAERKNLDFRSDISKDIENDLVVIGDPGRVRQIITNLLTNSIKFTNQGYVKFSVQKEKETADSIVVKFVVEDSGIGIEEEVRKKLFQPFSQGDASTARKFGGTGLGLTICKNLLDLMHGDVTLESSIGNGTVATFWVPFSKPQGRQRNPIVEIDSLPDRLQSEMSVSCNSSEFEQLINTPPASGDSSQFLNDKHKSPSRRLSVRTPPASEEELLPHSERSKIRVLVVEDNAINQQIATKTIMKLGFTVTAAWNGKDALEYMAAAQKGKHAKPDIILMDVQMPVIDGYKCTHLLRHHVPYKAYVRDIPIVAMTASAIQGDKEKCTKAGMDDYLAKPVKSKTLERMLVRWSLVKRRHGPADAQKGSDGSLSDCSDTAEYCSNADIPGVEHDHGSRDTLGVLKQDVQKSQEKQEKQEIDREEKGDVVTPRPLTRNNSYEPSPFDSPDLVESTKPIRRNETDELAMQAQAGKLMDAAGGKKLDRRGASFQTVIQGDSLTEENVEKLGKEEQNRRS</sequence>
<reference evidence="12" key="2">
    <citation type="submission" date="2020-11" db="EMBL/GenBank/DDBJ databases">
        <title>Whole genome sequencing of Colletotrichum sp.</title>
        <authorList>
            <person name="Li H."/>
        </authorList>
    </citation>
    <scope>NUCLEOTIDE SEQUENCE</scope>
    <source>
        <strain evidence="12">CkLH20</strain>
    </source>
</reference>
<dbReference type="FunFam" id="3.30.565.10:FF:000010">
    <property type="entry name" value="Sensor histidine kinase RcsC"/>
    <property type="match status" value="1"/>
</dbReference>
<reference evidence="12" key="1">
    <citation type="submission" date="2020-03" db="EMBL/GenBank/DDBJ databases">
        <authorList>
            <person name="He L."/>
        </authorList>
    </citation>
    <scope>NUCLEOTIDE SEQUENCE</scope>
    <source>
        <strain evidence="12">CkLH20</strain>
    </source>
</reference>
<evidence type="ECO:0000259" key="10">
    <source>
        <dbReference type="PROSITE" id="PS50110"/>
    </source>
</evidence>
<feature type="compositionally biased region" description="Basic and acidic residues" evidence="8">
    <location>
        <begin position="1288"/>
        <end position="1308"/>
    </location>
</feature>
<dbReference type="PROSITE" id="PS50109">
    <property type="entry name" value="HIS_KIN"/>
    <property type="match status" value="1"/>
</dbReference>
<dbReference type="SMART" id="SM00086">
    <property type="entry name" value="PAC"/>
    <property type="match status" value="1"/>
</dbReference>
<dbReference type="PANTHER" id="PTHR43047">
    <property type="entry name" value="TWO-COMPONENT HISTIDINE PROTEIN KINASE"/>
    <property type="match status" value="1"/>
</dbReference>
<feature type="compositionally biased region" description="Low complexity" evidence="8">
    <location>
        <begin position="61"/>
        <end position="71"/>
    </location>
</feature>
<feature type="coiled-coil region" evidence="7">
    <location>
        <begin position="757"/>
        <end position="795"/>
    </location>
</feature>
<evidence type="ECO:0000313" key="13">
    <source>
        <dbReference type="Proteomes" id="UP000781932"/>
    </source>
</evidence>
<feature type="region of interest" description="Disordered" evidence="8">
    <location>
        <begin position="1"/>
        <end position="71"/>
    </location>
</feature>
<dbReference type="GO" id="GO:0000155">
    <property type="term" value="F:phosphorelay sensor kinase activity"/>
    <property type="evidence" value="ECO:0007669"/>
    <property type="project" value="InterPro"/>
</dbReference>
<dbReference type="FunFam" id="1.10.287.130:FF:000050">
    <property type="entry name" value="Related to histidine kinase"/>
    <property type="match status" value="1"/>
</dbReference>
<dbReference type="PROSITE" id="PS50110">
    <property type="entry name" value="RESPONSE_REGULATORY"/>
    <property type="match status" value="1"/>
</dbReference>
<dbReference type="SUPFAM" id="SSF55874">
    <property type="entry name" value="ATPase domain of HSP90 chaperone/DNA topoisomerase II/histidine kinase"/>
    <property type="match status" value="1"/>
</dbReference>
<dbReference type="NCBIfam" id="TIGR00229">
    <property type="entry name" value="sensory_box"/>
    <property type="match status" value="1"/>
</dbReference>
<dbReference type="Gene3D" id="3.30.565.10">
    <property type="entry name" value="Histidine kinase-like ATPase, C-terminal domain"/>
    <property type="match status" value="1"/>
</dbReference>
<dbReference type="Gene3D" id="3.30.450.20">
    <property type="entry name" value="PAS domain"/>
    <property type="match status" value="3"/>
</dbReference>
<dbReference type="InterPro" id="IPR003594">
    <property type="entry name" value="HATPase_dom"/>
</dbReference>
<feature type="region of interest" description="Disordered" evidence="8">
    <location>
        <begin position="201"/>
        <end position="229"/>
    </location>
</feature>
<dbReference type="SMART" id="SM00448">
    <property type="entry name" value="REC"/>
    <property type="match status" value="1"/>
</dbReference>
<feature type="compositionally biased region" description="Basic and acidic residues" evidence="8">
    <location>
        <begin position="31"/>
        <end position="41"/>
    </location>
</feature>
<dbReference type="CDD" id="cd00130">
    <property type="entry name" value="PAS"/>
    <property type="match status" value="1"/>
</dbReference>
<dbReference type="Pfam" id="PF02518">
    <property type="entry name" value="HATPase_c"/>
    <property type="match status" value="1"/>
</dbReference>
<feature type="compositionally biased region" description="Low complexity" evidence="8">
    <location>
        <begin position="286"/>
        <end position="297"/>
    </location>
</feature>
<dbReference type="InterPro" id="IPR003661">
    <property type="entry name" value="HisK_dim/P_dom"/>
</dbReference>
<dbReference type="InterPro" id="IPR001610">
    <property type="entry name" value="PAC"/>
</dbReference>
<feature type="compositionally biased region" description="Polar residues" evidence="8">
    <location>
        <begin position="1062"/>
        <end position="1076"/>
    </location>
</feature>
<evidence type="ECO:0000256" key="6">
    <source>
        <dbReference type="PROSITE-ProRule" id="PRU00169"/>
    </source>
</evidence>
<dbReference type="SUPFAM" id="SSF47384">
    <property type="entry name" value="Homodimeric domain of signal transducing histidine kinase"/>
    <property type="match status" value="1"/>
</dbReference>
<dbReference type="EMBL" id="JAATWM020000016">
    <property type="protein sequence ID" value="KAF9876706.1"/>
    <property type="molecule type" value="Genomic_DNA"/>
</dbReference>
<feature type="compositionally biased region" description="Pro residues" evidence="8">
    <location>
        <begin position="217"/>
        <end position="227"/>
    </location>
</feature>
<dbReference type="InterPro" id="IPR036890">
    <property type="entry name" value="HATPase_C_sf"/>
</dbReference>
<dbReference type="InterPro" id="IPR004358">
    <property type="entry name" value="Sig_transdc_His_kin-like_C"/>
</dbReference>
<dbReference type="InterPro" id="IPR001789">
    <property type="entry name" value="Sig_transdc_resp-reg_receiver"/>
</dbReference>
<evidence type="ECO:0000256" key="8">
    <source>
        <dbReference type="SAM" id="MobiDB-lite"/>
    </source>
</evidence>
<dbReference type="Gene3D" id="1.10.287.130">
    <property type="match status" value="1"/>
</dbReference>
<dbReference type="SMART" id="SM00388">
    <property type="entry name" value="HisKA"/>
    <property type="match status" value="1"/>
</dbReference>